<keyword evidence="1 5" id="KW-0808">Transferase</keyword>
<evidence type="ECO:0000313" key="6">
    <source>
        <dbReference type="Proteomes" id="UP000250462"/>
    </source>
</evidence>
<keyword evidence="6" id="KW-1185">Reference proteome</keyword>
<dbReference type="OrthoDB" id="9795188at2"/>
<protein>
    <submittedName>
        <fullName evidence="5">N-acetyltransferase</fullName>
    </submittedName>
</protein>
<evidence type="ECO:0000256" key="2">
    <source>
        <dbReference type="ARBA" id="ARBA00023315"/>
    </source>
</evidence>
<dbReference type="Pfam" id="PF13302">
    <property type="entry name" value="Acetyltransf_3"/>
    <property type="match status" value="2"/>
</dbReference>
<dbReference type="PROSITE" id="PS51186">
    <property type="entry name" value="GNAT"/>
    <property type="match status" value="2"/>
</dbReference>
<dbReference type="PANTHER" id="PTHR43792:SF8">
    <property type="entry name" value="[RIBOSOMAL PROTEIN US5]-ALANINE N-ACETYLTRANSFERASE"/>
    <property type="match status" value="1"/>
</dbReference>
<evidence type="ECO:0000256" key="1">
    <source>
        <dbReference type="ARBA" id="ARBA00022679"/>
    </source>
</evidence>
<organism evidence="5 6">
    <name type="scientific">Phytoactinopolyspora halophila</name>
    <dbReference type="NCBI Taxonomy" id="1981511"/>
    <lineage>
        <taxon>Bacteria</taxon>
        <taxon>Bacillati</taxon>
        <taxon>Actinomycetota</taxon>
        <taxon>Actinomycetes</taxon>
        <taxon>Jiangellales</taxon>
        <taxon>Jiangellaceae</taxon>
        <taxon>Phytoactinopolyspora</taxon>
    </lineage>
</organism>
<reference evidence="5 6" key="1">
    <citation type="submission" date="2018-06" db="EMBL/GenBank/DDBJ databases">
        <title>Phytoactinopolyspora halophila sp. nov., a novel halophilic actinomycete isolated from a saline soil in China.</title>
        <authorList>
            <person name="Tang S.-K."/>
        </authorList>
    </citation>
    <scope>NUCLEOTIDE SEQUENCE [LARGE SCALE GENOMIC DNA]</scope>
    <source>
        <strain evidence="5 6">YIM 96934</strain>
    </source>
</reference>
<comment type="caution">
    <text evidence="5">The sequence shown here is derived from an EMBL/GenBank/DDBJ whole genome shotgun (WGS) entry which is preliminary data.</text>
</comment>
<dbReference type="Gene3D" id="3.40.630.30">
    <property type="match status" value="2"/>
</dbReference>
<dbReference type="SUPFAM" id="SSF55729">
    <property type="entry name" value="Acyl-CoA N-acyltransferases (Nat)"/>
    <property type="match status" value="2"/>
</dbReference>
<gene>
    <name evidence="5" type="ORF">DPM12_01080</name>
</gene>
<dbReference type="EMBL" id="QMIG01000001">
    <property type="protein sequence ID" value="RAW18698.1"/>
    <property type="molecule type" value="Genomic_DNA"/>
</dbReference>
<feature type="domain" description="N-acetyltransferase" evidence="4">
    <location>
        <begin position="196"/>
        <end position="366"/>
    </location>
</feature>
<evidence type="ECO:0000256" key="3">
    <source>
        <dbReference type="ARBA" id="ARBA00038502"/>
    </source>
</evidence>
<dbReference type="InterPro" id="IPR016181">
    <property type="entry name" value="Acyl_CoA_acyltransferase"/>
</dbReference>
<dbReference type="PANTHER" id="PTHR43792">
    <property type="entry name" value="GNAT FAMILY, PUTATIVE (AFU_ORTHOLOGUE AFUA_3G00765)-RELATED-RELATED"/>
    <property type="match status" value="1"/>
</dbReference>
<name>A0A329R6N7_9ACTN</name>
<dbReference type="GO" id="GO:0016747">
    <property type="term" value="F:acyltransferase activity, transferring groups other than amino-acyl groups"/>
    <property type="evidence" value="ECO:0007669"/>
    <property type="project" value="InterPro"/>
</dbReference>
<dbReference type="InterPro" id="IPR000182">
    <property type="entry name" value="GNAT_dom"/>
</dbReference>
<evidence type="ECO:0000259" key="4">
    <source>
        <dbReference type="PROSITE" id="PS51186"/>
    </source>
</evidence>
<dbReference type="Proteomes" id="UP000250462">
    <property type="component" value="Unassembled WGS sequence"/>
</dbReference>
<proteinExistence type="inferred from homology"/>
<dbReference type="AlphaFoldDB" id="A0A329R6N7"/>
<dbReference type="InterPro" id="IPR051531">
    <property type="entry name" value="N-acetyltransferase"/>
</dbReference>
<keyword evidence="2" id="KW-0012">Acyltransferase</keyword>
<accession>A0A329R6N7</accession>
<comment type="similarity">
    <text evidence="3">Belongs to the acetyltransferase family. RimJ subfamily.</text>
</comment>
<evidence type="ECO:0000313" key="5">
    <source>
        <dbReference type="EMBL" id="RAW18698.1"/>
    </source>
</evidence>
<dbReference type="RefSeq" id="WP_112256372.1">
    <property type="nucleotide sequence ID" value="NZ_QMIG01000001.1"/>
</dbReference>
<dbReference type="CDD" id="cd04301">
    <property type="entry name" value="NAT_SF"/>
    <property type="match status" value="1"/>
</dbReference>
<feature type="domain" description="N-acetyltransferase" evidence="4">
    <location>
        <begin position="11"/>
        <end position="187"/>
    </location>
</feature>
<sequence length="371" mass="40860">MEPFDLTSERVRLSAPSESDIDQLATLCQDPEITRWTTVPSPYTRQHAEDFVRQQRDGWASGRSLTWAIRDPADARVIGMIGVGLTGDGLGDIGFWLAPDARGRGLCSHAVRLVADRVFSDAALGVTHLTWWAYVGNWASRRVAWSTGFRHEGYVRGGAAQRGARRDAWVATLCAGDPMVPASRWLDVPVLRGSRVVLRPYEETDADALAEACRDPETLRWLNSLPRPYTRDDAVQFIHRAAEEAASGHAVTWAAASPDDGRAIGSFSIRLPQPRRDQGELGYLVHPAARGSGVASEAARLMVRHAFISADDGGLGLRRLVIEHAEGNEGSRKVIERIGFRHCGTERATFELSDGTFAAQYRYDLLPEEFA</sequence>